<dbReference type="InterPro" id="IPR017703">
    <property type="entry name" value="YgfZ/GCV_T_CS"/>
</dbReference>
<dbReference type="RefSeq" id="WP_055732373.1">
    <property type="nucleotide sequence ID" value="NZ_BMDY01000005.1"/>
</dbReference>
<sequence length="314" mass="34857">MSQQTLCTLPPLLVQPLDQWHLVRVSGDDAQSYLQGQLSCDVNNLQPGQHSLAAHCDPTGKMWSVLRLFRLSEDFLYMQPLSIAEKQLAELKKYAVFSKVTIETETQLHTIAVMGNQAPHYIAEKFGDEIASHGGLIEQGICVHIDGPKRRYLVITEQQNWGQDAPSSELDANQLWRALQIVSGLPTIESATQQQFIPQALNLQHFDALCFSKGCYTGQETIARAKYRGANKRATLRLAGHGSVLPQAGDRLEQQMGENWRGKGTVLQAVQLEPGYIELLAVLNNDTDADTKFRLAGDEQSLFTIAQLPYSIGD</sequence>
<dbReference type="InterPro" id="IPR048451">
    <property type="entry name" value="YgfZ_barrel"/>
</dbReference>
<dbReference type="PANTHER" id="PTHR22602:SF0">
    <property type="entry name" value="TRANSFERASE CAF17, MITOCHONDRIAL-RELATED"/>
    <property type="match status" value="1"/>
</dbReference>
<name>A0ABQ1HYK9_9ALTE</name>
<dbReference type="Pfam" id="PF21130">
    <property type="entry name" value="YgfZ_barrel"/>
    <property type="match status" value="1"/>
</dbReference>
<proteinExistence type="predicted"/>
<dbReference type="PANTHER" id="PTHR22602">
    <property type="entry name" value="TRANSFERASE CAF17, MITOCHONDRIAL-RELATED"/>
    <property type="match status" value="1"/>
</dbReference>
<feature type="domain" description="tRNA-modifying protein YgfZ-like beta-barrel" evidence="2">
    <location>
        <begin position="231"/>
        <end position="298"/>
    </location>
</feature>
<dbReference type="Gene3D" id="2.40.30.160">
    <property type="match status" value="1"/>
</dbReference>
<evidence type="ECO:0000313" key="4">
    <source>
        <dbReference type="Proteomes" id="UP000651977"/>
    </source>
</evidence>
<accession>A0ABQ1HYK9</accession>
<dbReference type="Proteomes" id="UP000651977">
    <property type="component" value="Unassembled WGS sequence"/>
</dbReference>
<gene>
    <name evidence="3" type="primary">ygfZ</name>
    <name evidence="3" type="ORF">GCM10007414_10910</name>
</gene>
<dbReference type="InterPro" id="IPR029043">
    <property type="entry name" value="GcvT/YgfZ_C"/>
</dbReference>
<reference evidence="4" key="1">
    <citation type="journal article" date="2019" name="Int. J. Syst. Evol. Microbiol.">
        <title>The Global Catalogue of Microorganisms (GCM) 10K type strain sequencing project: providing services to taxonomists for standard genome sequencing and annotation.</title>
        <authorList>
            <consortium name="The Broad Institute Genomics Platform"/>
            <consortium name="The Broad Institute Genome Sequencing Center for Infectious Disease"/>
            <person name="Wu L."/>
            <person name="Ma J."/>
        </authorList>
    </citation>
    <scope>NUCLEOTIDE SEQUENCE [LARGE SCALE GENOMIC DNA]</scope>
    <source>
        <strain evidence="4">CGMCC 1.10131</strain>
    </source>
</reference>
<dbReference type="Gene3D" id="3.30.70.1400">
    <property type="entry name" value="Aminomethyltransferase beta-barrel domains"/>
    <property type="match status" value="1"/>
</dbReference>
<dbReference type="InterPro" id="IPR045179">
    <property type="entry name" value="YgfZ/GcvT"/>
</dbReference>
<dbReference type="NCBIfam" id="NF007110">
    <property type="entry name" value="PRK09559.1"/>
    <property type="match status" value="1"/>
</dbReference>
<dbReference type="EMBL" id="BMDY01000005">
    <property type="protein sequence ID" value="GGA99662.1"/>
    <property type="molecule type" value="Genomic_DNA"/>
</dbReference>
<feature type="domain" description="GCVT N-terminal" evidence="1">
    <location>
        <begin position="23"/>
        <end position="126"/>
    </location>
</feature>
<protein>
    <submittedName>
        <fullName evidence="3">tRNA-modifying protein YgfZ</fullName>
    </submittedName>
</protein>
<evidence type="ECO:0000259" key="2">
    <source>
        <dbReference type="Pfam" id="PF21130"/>
    </source>
</evidence>
<dbReference type="NCBIfam" id="TIGR03317">
    <property type="entry name" value="ygfZ_signature"/>
    <property type="match status" value="1"/>
</dbReference>
<dbReference type="InterPro" id="IPR006222">
    <property type="entry name" value="GCVT_N"/>
</dbReference>
<dbReference type="SUPFAM" id="SSF103025">
    <property type="entry name" value="Folate-binding domain"/>
    <property type="match status" value="1"/>
</dbReference>
<keyword evidence="4" id="KW-1185">Reference proteome</keyword>
<organism evidence="3 4">
    <name type="scientific">Agarivorans gilvus</name>
    <dbReference type="NCBI Taxonomy" id="680279"/>
    <lineage>
        <taxon>Bacteria</taxon>
        <taxon>Pseudomonadati</taxon>
        <taxon>Pseudomonadota</taxon>
        <taxon>Gammaproteobacteria</taxon>
        <taxon>Alteromonadales</taxon>
        <taxon>Alteromonadaceae</taxon>
        <taxon>Agarivorans</taxon>
    </lineage>
</organism>
<dbReference type="SUPFAM" id="SSF101790">
    <property type="entry name" value="Aminomethyltransferase beta-barrel domain"/>
    <property type="match status" value="1"/>
</dbReference>
<dbReference type="Gene3D" id="3.30.70.1630">
    <property type="match status" value="1"/>
</dbReference>
<evidence type="ECO:0000259" key="1">
    <source>
        <dbReference type="Pfam" id="PF01571"/>
    </source>
</evidence>
<evidence type="ECO:0000313" key="3">
    <source>
        <dbReference type="EMBL" id="GGA99662.1"/>
    </source>
</evidence>
<dbReference type="Pfam" id="PF01571">
    <property type="entry name" value="GCV_T"/>
    <property type="match status" value="1"/>
</dbReference>
<comment type="caution">
    <text evidence="3">The sequence shown here is derived from an EMBL/GenBank/DDBJ whole genome shotgun (WGS) entry which is preliminary data.</text>
</comment>